<dbReference type="Proteomes" id="UP000050741">
    <property type="component" value="Unassembled WGS sequence"/>
</dbReference>
<dbReference type="WBParaSite" id="GPLIN_000235800">
    <property type="protein sequence ID" value="GPLIN_000235800"/>
    <property type="gene ID" value="GPLIN_000235800"/>
</dbReference>
<keyword evidence="1" id="KW-1185">Reference proteome</keyword>
<sequence length="108" mass="12653">MAFKKVPVEMLLEIARFIRFHRRWAHVRVSHAFDQLLLESMADFLRHAQALVDPGIGLMYDWPNYYATKHIETILKKVGKIVHRLLRSDDTTVAHLNSMARGKCPTRR</sequence>
<proteinExistence type="predicted"/>
<protein>
    <submittedName>
        <fullName evidence="2">F-box domain-containing protein</fullName>
    </submittedName>
</protein>
<organism evidence="1 2">
    <name type="scientific">Globodera pallida</name>
    <name type="common">Potato cyst nematode worm</name>
    <name type="synonym">Heterodera pallida</name>
    <dbReference type="NCBI Taxonomy" id="36090"/>
    <lineage>
        <taxon>Eukaryota</taxon>
        <taxon>Metazoa</taxon>
        <taxon>Ecdysozoa</taxon>
        <taxon>Nematoda</taxon>
        <taxon>Chromadorea</taxon>
        <taxon>Rhabditida</taxon>
        <taxon>Tylenchina</taxon>
        <taxon>Tylenchomorpha</taxon>
        <taxon>Tylenchoidea</taxon>
        <taxon>Heteroderidae</taxon>
        <taxon>Heteroderinae</taxon>
        <taxon>Globodera</taxon>
    </lineage>
</organism>
<accession>A0A183BP22</accession>
<reference evidence="1" key="1">
    <citation type="submission" date="2014-05" db="EMBL/GenBank/DDBJ databases">
        <title>The genome and life-stage specific transcriptomes of Globodera pallida elucidate key aspects of plant parasitism by a cyst nematode.</title>
        <authorList>
            <person name="Cotton J.A."/>
            <person name="Lilley C.J."/>
            <person name="Jones L.M."/>
            <person name="Kikuchi T."/>
            <person name="Reid A.J."/>
            <person name="Thorpe P."/>
            <person name="Tsai I.J."/>
            <person name="Beasley H."/>
            <person name="Blok V."/>
            <person name="Cock P.J.A."/>
            <person name="Van den Akker S.E."/>
            <person name="Holroyd N."/>
            <person name="Hunt M."/>
            <person name="Mantelin S."/>
            <person name="Naghra H."/>
            <person name="Pain A."/>
            <person name="Palomares-Rius J.E."/>
            <person name="Zarowiecki M."/>
            <person name="Berriman M."/>
            <person name="Jones J.T."/>
            <person name="Urwin P.E."/>
        </authorList>
    </citation>
    <scope>NUCLEOTIDE SEQUENCE [LARGE SCALE GENOMIC DNA]</scope>
    <source>
        <strain evidence="1">Lindley</strain>
    </source>
</reference>
<evidence type="ECO:0000313" key="2">
    <source>
        <dbReference type="WBParaSite" id="GPLIN_000235800"/>
    </source>
</evidence>
<name>A0A183BP22_GLOPA</name>
<reference evidence="2" key="2">
    <citation type="submission" date="2016-06" db="UniProtKB">
        <authorList>
            <consortium name="WormBaseParasite"/>
        </authorList>
    </citation>
    <scope>IDENTIFICATION</scope>
</reference>
<evidence type="ECO:0000313" key="1">
    <source>
        <dbReference type="Proteomes" id="UP000050741"/>
    </source>
</evidence>
<dbReference type="AlphaFoldDB" id="A0A183BP22"/>